<dbReference type="OrthoDB" id="7033078at2"/>
<evidence type="ECO:0000313" key="1">
    <source>
        <dbReference type="EMBL" id="TWS01447.1"/>
    </source>
</evidence>
<dbReference type="Proteomes" id="UP000317951">
    <property type="component" value="Unassembled WGS sequence"/>
</dbReference>
<proteinExistence type="predicted"/>
<accession>A0A5C5Q6R1</accession>
<reference evidence="1 2" key="1">
    <citation type="submission" date="2019-06" db="EMBL/GenBank/DDBJ databases">
        <title>Pseudomonas bimorpha sp. nov. isolated from bovine raw milk and skim milk concentrate.</title>
        <authorList>
            <person name="Hofmann K."/>
            <person name="Huptas C."/>
            <person name="Doll E."/>
            <person name="Scherer S."/>
            <person name="Wenning M."/>
        </authorList>
    </citation>
    <scope>NUCLEOTIDE SEQUENCE [LARGE SCALE GENOMIC DNA]</scope>
    <source>
        <strain evidence="1 2">DSM 17835</strain>
    </source>
</reference>
<evidence type="ECO:0000313" key="2">
    <source>
        <dbReference type="Proteomes" id="UP000317951"/>
    </source>
</evidence>
<name>A0A5C5Q6R1_9PSED</name>
<comment type="caution">
    <text evidence="1">The sequence shown here is derived from an EMBL/GenBank/DDBJ whole genome shotgun (WGS) entry which is preliminary data.</text>
</comment>
<protein>
    <submittedName>
        <fullName evidence="1">Uncharacterized protein</fullName>
    </submittedName>
</protein>
<sequence>MLAKAVNDNAAFLDKRGVLGFFASKLAPTEDGAVAVGACLRGSLTMTRQARINAAASGFSRRG</sequence>
<gene>
    <name evidence="1" type="ORF">FIV36_24615</name>
</gene>
<dbReference type="AlphaFoldDB" id="A0A5C5Q6R1"/>
<organism evidence="1 2">
    <name type="scientific">Pseudomonas extremaustralis</name>
    <dbReference type="NCBI Taxonomy" id="359110"/>
    <lineage>
        <taxon>Bacteria</taxon>
        <taxon>Pseudomonadati</taxon>
        <taxon>Pseudomonadota</taxon>
        <taxon>Gammaproteobacteria</taxon>
        <taxon>Pseudomonadales</taxon>
        <taxon>Pseudomonadaceae</taxon>
        <taxon>Pseudomonas</taxon>
    </lineage>
</organism>
<dbReference type="EMBL" id="VFET01000027">
    <property type="protein sequence ID" value="TWS01447.1"/>
    <property type="molecule type" value="Genomic_DNA"/>
</dbReference>